<evidence type="ECO:0000313" key="3">
    <source>
        <dbReference type="Proteomes" id="UP000593561"/>
    </source>
</evidence>
<name>A0A7J8TBT0_GOSDV</name>
<keyword evidence="1" id="KW-0472">Membrane</keyword>
<dbReference type="EMBL" id="JABFAC010242737">
    <property type="protein sequence ID" value="MBA0635655.1"/>
    <property type="molecule type" value="Genomic_DNA"/>
</dbReference>
<evidence type="ECO:0000256" key="1">
    <source>
        <dbReference type="SAM" id="Phobius"/>
    </source>
</evidence>
<organism evidence="2 3">
    <name type="scientific">Gossypium davidsonii</name>
    <name type="common">Davidson's cotton</name>
    <name type="synonym">Gossypium klotzschianum subsp. davidsonii</name>
    <dbReference type="NCBI Taxonomy" id="34287"/>
    <lineage>
        <taxon>Eukaryota</taxon>
        <taxon>Viridiplantae</taxon>
        <taxon>Streptophyta</taxon>
        <taxon>Embryophyta</taxon>
        <taxon>Tracheophyta</taxon>
        <taxon>Spermatophyta</taxon>
        <taxon>Magnoliopsida</taxon>
        <taxon>eudicotyledons</taxon>
        <taxon>Gunneridae</taxon>
        <taxon>Pentapetalae</taxon>
        <taxon>rosids</taxon>
        <taxon>malvids</taxon>
        <taxon>Malvales</taxon>
        <taxon>Malvaceae</taxon>
        <taxon>Malvoideae</taxon>
        <taxon>Gossypium</taxon>
    </lineage>
</organism>
<keyword evidence="3" id="KW-1185">Reference proteome</keyword>
<accession>A0A7J8TBT0</accession>
<feature type="transmembrane region" description="Helical" evidence="1">
    <location>
        <begin position="33"/>
        <end position="53"/>
    </location>
</feature>
<keyword evidence="1" id="KW-1133">Transmembrane helix</keyword>
<reference evidence="2 3" key="1">
    <citation type="journal article" date="2019" name="Genome Biol. Evol.">
        <title>Insights into the evolution of the New World diploid cottons (Gossypium, subgenus Houzingenia) based on genome sequencing.</title>
        <authorList>
            <person name="Grover C.E."/>
            <person name="Arick M.A. 2nd"/>
            <person name="Thrash A."/>
            <person name="Conover J.L."/>
            <person name="Sanders W.S."/>
            <person name="Peterson D.G."/>
            <person name="Frelichowski J.E."/>
            <person name="Scheffler J.A."/>
            <person name="Scheffler B.E."/>
            <person name="Wendel J.F."/>
        </authorList>
    </citation>
    <scope>NUCLEOTIDE SEQUENCE [LARGE SCALE GENOMIC DNA]</scope>
    <source>
        <strain evidence="2">27</strain>
        <tissue evidence="2">Leaf</tissue>
    </source>
</reference>
<protein>
    <submittedName>
        <fullName evidence="2">Uncharacterized protein</fullName>
    </submittedName>
</protein>
<dbReference type="Proteomes" id="UP000593561">
    <property type="component" value="Unassembled WGS sequence"/>
</dbReference>
<gene>
    <name evidence="2" type="ORF">Godav_024569</name>
</gene>
<dbReference type="AlphaFoldDB" id="A0A7J8TBT0"/>
<evidence type="ECO:0000313" key="2">
    <source>
        <dbReference type="EMBL" id="MBA0635655.1"/>
    </source>
</evidence>
<sequence>MTSSKRNGWQVFRICKRRILSGELRSCFQMRPYIGVGILTWFLCLEFGELLVMPHF</sequence>
<comment type="caution">
    <text evidence="2">The sequence shown here is derived from an EMBL/GenBank/DDBJ whole genome shotgun (WGS) entry which is preliminary data.</text>
</comment>
<keyword evidence="1" id="KW-0812">Transmembrane</keyword>
<proteinExistence type="predicted"/>